<accession>A0ABU4TGW7</accession>
<reference evidence="1 2" key="1">
    <citation type="submission" date="2023-11" db="EMBL/GenBank/DDBJ databases">
        <title>Lentzea sokolovensis, sp. nov., Lentzea kristufkii, sp. nov., and Lentzea miocenensis, sp. nov., rare actinobacteria from Sokolov Coal Basin, Miocene lacustrine sediment, Czech Republic.</title>
        <authorList>
            <person name="Lara A."/>
            <person name="Kotroba L."/>
            <person name="Nouioui I."/>
            <person name="Neumann-Schaal M."/>
            <person name="Mast Y."/>
            <person name="Chronakova A."/>
        </authorList>
    </citation>
    <scope>NUCLEOTIDE SEQUENCE [LARGE SCALE GENOMIC DNA]</scope>
    <source>
        <strain evidence="1 2">BCCO 10_0856</strain>
    </source>
</reference>
<organism evidence="1 2">
    <name type="scientific">Lentzea miocenica</name>
    <dbReference type="NCBI Taxonomy" id="3095431"/>
    <lineage>
        <taxon>Bacteria</taxon>
        <taxon>Bacillati</taxon>
        <taxon>Actinomycetota</taxon>
        <taxon>Actinomycetes</taxon>
        <taxon>Pseudonocardiales</taxon>
        <taxon>Pseudonocardiaceae</taxon>
        <taxon>Lentzea</taxon>
    </lineage>
</organism>
<protein>
    <submittedName>
        <fullName evidence="1">TetR family transcriptional regulator</fullName>
    </submittedName>
</protein>
<proteinExistence type="predicted"/>
<evidence type="ECO:0000313" key="1">
    <source>
        <dbReference type="EMBL" id="MDX8037391.1"/>
    </source>
</evidence>
<evidence type="ECO:0000313" key="2">
    <source>
        <dbReference type="Proteomes" id="UP001285521"/>
    </source>
</evidence>
<dbReference type="EMBL" id="JAXAVW010000064">
    <property type="protein sequence ID" value="MDX8037391.1"/>
    <property type="molecule type" value="Genomic_DNA"/>
</dbReference>
<dbReference type="Proteomes" id="UP001285521">
    <property type="component" value="Unassembled WGS sequence"/>
</dbReference>
<comment type="caution">
    <text evidence="1">The sequence shown here is derived from an EMBL/GenBank/DDBJ whole genome shotgun (WGS) entry which is preliminary data.</text>
</comment>
<reference evidence="1 2" key="2">
    <citation type="submission" date="2023-11" db="EMBL/GenBank/DDBJ databases">
        <authorList>
            <person name="Lara A.C."/>
            <person name="Chronakova A."/>
        </authorList>
    </citation>
    <scope>NUCLEOTIDE SEQUENCE [LARGE SCALE GENOMIC DNA]</scope>
    <source>
        <strain evidence="1 2">BCCO 10_0856</strain>
    </source>
</reference>
<sequence>MDGRRACIGVNREWPVDLSRMTADQEAWARRNRAVDEVEVFIQRAVDERFLRAGQPPGWMGAVPGHPLHLGGQQLLDHDDAQAV</sequence>
<keyword evidence="2" id="KW-1185">Reference proteome</keyword>
<gene>
    <name evidence="1" type="ORF">SK803_44965</name>
</gene>
<feature type="non-terminal residue" evidence="1">
    <location>
        <position position="84"/>
    </location>
</feature>
<name>A0ABU4TGW7_9PSEU</name>